<dbReference type="AlphaFoldDB" id="A0A6A6MKV7"/>
<comment type="caution">
    <text evidence="2">The sequence shown here is derived from an EMBL/GenBank/DDBJ whole genome shotgun (WGS) entry which is preliminary data.</text>
</comment>
<reference evidence="2 3" key="1">
    <citation type="journal article" date="2020" name="Mol. Plant">
        <title>The Chromosome-Based Rubber Tree Genome Provides New Insights into Spurge Genome Evolution and Rubber Biosynthesis.</title>
        <authorList>
            <person name="Liu J."/>
            <person name="Shi C."/>
            <person name="Shi C.C."/>
            <person name="Li W."/>
            <person name="Zhang Q.J."/>
            <person name="Zhang Y."/>
            <person name="Li K."/>
            <person name="Lu H.F."/>
            <person name="Shi C."/>
            <person name="Zhu S.T."/>
            <person name="Xiao Z.Y."/>
            <person name="Nan H."/>
            <person name="Yue Y."/>
            <person name="Zhu X.G."/>
            <person name="Wu Y."/>
            <person name="Hong X.N."/>
            <person name="Fan G.Y."/>
            <person name="Tong Y."/>
            <person name="Zhang D."/>
            <person name="Mao C.L."/>
            <person name="Liu Y.L."/>
            <person name="Hao S.J."/>
            <person name="Liu W.Q."/>
            <person name="Lv M.Q."/>
            <person name="Zhang H.B."/>
            <person name="Liu Y."/>
            <person name="Hu-Tang G.R."/>
            <person name="Wang J.P."/>
            <person name="Wang J.H."/>
            <person name="Sun Y.H."/>
            <person name="Ni S.B."/>
            <person name="Chen W.B."/>
            <person name="Zhang X.C."/>
            <person name="Jiao Y.N."/>
            <person name="Eichler E.E."/>
            <person name="Li G.H."/>
            <person name="Liu X."/>
            <person name="Gao L.Z."/>
        </authorList>
    </citation>
    <scope>NUCLEOTIDE SEQUENCE [LARGE SCALE GENOMIC DNA]</scope>
    <source>
        <strain evidence="3">cv. GT1</strain>
        <tissue evidence="2">Leaf</tissue>
    </source>
</reference>
<gene>
    <name evidence="2" type="ORF">GH714_020642</name>
</gene>
<organism evidence="2 3">
    <name type="scientific">Hevea brasiliensis</name>
    <name type="common">Para rubber tree</name>
    <name type="synonym">Siphonia brasiliensis</name>
    <dbReference type="NCBI Taxonomy" id="3981"/>
    <lineage>
        <taxon>Eukaryota</taxon>
        <taxon>Viridiplantae</taxon>
        <taxon>Streptophyta</taxon>
        <taxon>Embryophyta</taxon>
        <taxon>Tracheophyta</taxon>
        <taxon>Spermatophyta</taxon>
        <taxon>Magnoliopsida</taxon>
        <taxon>eudicotyledons</taxon>
        <taxon>Gunneridae</taxon>
        <taxon>Pentapetalae</taxon>
        <taxon>rosids</taxon>
        <taxon>fabids</taxon>
        <taxon>Malpighiales</taxon>
        <taxon>Euphorbiaceae</taxon>
        <taxon>Crotonoideae</taxon>
        <taxon>Micrandreae</taxon>
        <taxon>Hevea</taxon>
    </lineage>
</organism>
<accession>A0A6A6MKV7</accession>
<evidence type="ECO:0000256" key="1">
    <source>
        <dbReference type="SAM" id="MobiDB-lite"/>
    </source>
</evidence>
<name>A0A6A6MKV7_HEVBR</name>
<feature type="region of interest" description="Disordered" evidence="1">
    <location>
        <begin position="72"/>
        <end position="91"/>
    </location>
</feature>
<proteinExistence type="predicted"/>
<keyword evidence="3" id="KW-1185">Reference proteome</keyword>
<evidence type="ECO:0000313" key="3">
    <source>
        <dbReference type="Proteomes" id="UP000467840"/>
    </source>
</evidence>
<feature type="region of interest" description="Disordered" evidence="1">
    <location>
        <begin position="162"/>
        <end position="183"/>
    </location>
</feature>
<evidence type="ECO:0000313" key="2">
    <source>
        <dbReference type="EMBL" id="KAF2313924.1"/>
    </source>
</evidence>
<sequence length="183" mass="20959">MSTGEQYGFTTGLQVAAAAFDIPMSKIISARVRGLCLWCDEKFTANHDCDKAPFMVSIINDIENEEDVEFNKKDGKSVDAEDYSWSCEENPKIQGSFDEMQESDEENSKELQQIQENVPAIDDNFQQHWSSIANVSAINESVQQDMTIIDDKDNEQIQDVNEEDFDVEEDQKKHKIMKDEVFQ</sequence>
<dbReference type="Proteomes" id="UP000467840">
    <property type="component" value="Chromosome 15"/>
</dbReference>
<protein>
    <submittedName>
        <fullName evidence="2">Uncharacterized protein</fullName>
    </submittedName>
</protein>
<dbReference type="EMBL" id="JAAGAX010000005">
    <property type="protein sequence ID" value="KAF2313924.1"/>
    <property type="molecule type" value="Genomic_DNA"/>
</dbReference>